<dbReference type="Gene3D" id="3.40.50.1170">
    <property type="entry name" value="L-asparaginase, N-terminal domain"/>
    <property type="match status" value="1"/>
</dbReference>
<dbReference type="RefSeq" id="WP_380686457.1">
    <property type="nucleotide sequence ID" value="NZ_JBHRSS010000001.1"/>
</dbReference>
<evidence type="ECO:0000313" key="5">
    <source>
        <dbReference type="EMBL" id="MFC3102836.1"/>
    </source>
</evidence>
<gene>
    <name evidence="5" type="ORF">ACFOSU_02915</name>
</gene>
<accession>A0ABV7ELQ7</accession>
<evidence type="ECO:0000256" key="1">
    <source>
        <dbReference type="ARBA" id="ARBA00010518"/>
    </source>
</evidence>
<feature type="domain" description="L-asparaginase N-terminal" evidence="4">
    <location>
        <begin position="5"/>
        <end position="45"/>
    </location>
</feature>
<dbReference type="InterPro" id="IPR006034">
    <property type="entry name" value="Asparaginase/glutaminase-like"/>
</dbReference>
<sequence length="81" mass="8607">MTDKQVVVLSTGGTIASRYDPETGRTRVLSSGQDLIAAIPALHVVTGRAGRSYAGVTDPMRRDQRAQLPSITGAWSPGRAR</sequence>
<dbReference type="PROSITE" id="PS51732">
    <property type="entry name" value="ASN_GLN_ASE_3"/>
    <property type="match status" value="1"/>
</dbReference>
<dbReference type="InterPro" id="IPR037152">
    <property type="entry name" value="L-asparaginase_N_sf"/>
</dbReference>
<dbReference type="SUPFAM" id="SSF53774">
    <property type="entry name" value="Glutaminase/Asparaginase"/>
    <property type="match status" value="1"/>
</dbReference>
<dbReference type="Pfam" id="PF00710">
    <property type="entry name" value="Asparaginase"/>
    <property type="match status" value="1"/>
</dbReference>
<dbReference type="GO" id="GO:0004067">
    <property type="term" value="F:asparaginase activity"/>
    <property type="evidence" value="ECO:0007669"/>
    <property type="project" value="UniProtKB-EC"/>
</dbReference>
<evidence type="ECO:0000313" key="6">
    <source>
        <dbReference type="Proteomes" id="UP001595462"/>
    </source>
</evidence>
<evidence type="ECO:0000256" key="2">
    <source>
        <dbReference type="PROSITE-ProRule" id="PRU10099"/>
    </source>
</evidence>
<dbReference type="InterPro" id="IPR020827">
    <property type="entry name" value="Asparaginase/glutaminase_AS1"/>
</dbReference>
<comment type="caution">
    <text evidence="5">The sequence shown here is derived from an EMBL/GenBank/DDBJ whole genome shotgun (WGS) entry which is preliminary data.</text>
</comment>
<comment type="similarity">
    <text evidence="1">Belongs to the asparaginase 1 family.</text>
</comment>
<protein>
    <submittedName>
        <fullName evidence="5">Asparaginase domain-containing protein</fullName>
        <ecNumber evidence="5">3.5.1.1</ecNumber>
    </submittedName>
</protein>
<proteinExistence type="inferred from homology"/>
<keyword evidence="5" id="KW-0378">Hydrolase</keyword>
<feature type="active site" evidence="2">
    <location>
        <position position="14"/>
    </location>
</feature>
<dbReference type="PIRSF" id="PIRSF500176">
    <property type="entry name" value="L_ASNase"/>
    <property type="match status" value="1"/>
</dbReference>
<dbReference type="InterPro" id="IPR036152">
    <property type="entry name" value="Asp/glu_Ase-like_sf"/>
</dbReference>
<dbReference type="PROSITE" id="PS00144">
    <property type="entry name" value="ASN_GLN_ASE_1"/>
    <property type="match status" value="1"/>
</dbReference>
<feature type="region of interest" description="Disordered" evidence="3">
    <location>
        <begin position="60"/>
        <end position="81"/>
    </location>
</feature>
<dbReference type="EMBL" id="JBHRSS010000001">
    <property type="protein sequence ID" value="MFC3102836.1"/>
    <property type="molecule type" value="Genomic_DNA"/>
</dbReference>
<name>A0ABV7ELQ7_9GAMM</name>
<dbReference type="PIRSF" id="PIRSF001220">
    <property type="entry name" value="L-ASNase_gatD"/>
    <property type="match status" value="1"/>
</dbReference>
<dbReference type="EC" id="3.5.1.1" evidence="5"/>
<organism evidence="5 6">
    <name type="scientific">Salinisphaera aquimarina</name>
    <dbReference type="NCBI Taxonomy" id="2094031"/>
    <lineage>
        <taxon>Bacteria</taxon>
        <taxon>Pseudomonadati</taxon>
        <taxon>Pseudomonadota</taxon>
        <taxon>Gammaproteobacteria</taxon>
        <taxon>Salinisphaerales</taxon>
        <taxon>Salinisphaeraceae</taxon>
        <taxon>Salinisphaera</taxon>
    </lineage>
</organism>
<dbReference type="InterPro" id="IPR027474">
    <property type="entry name" value="L-asparaginase_N"/>
</dbReference>
<evidence type="ECO:0000259" key="4">
    <source>
        <dbReference type="Pfam" id="PF00710"/>
    </source>
</evidence>
<dbReference type="Proteomes" id="UP001595462">
    <property type="component" value="Unassembled WGS sequence"/>
</dbReference>
<keyword evidence="6" id="KW-1185">Reference proteome</keyword>
<evidence type="ECO:0000256" key="3">
    <source>
        <dbReference type="SAM" id="MobiDB-lite"/>
    </source>
</evidence>
<reference evidence="6" key="1">
    <citation type="journal article" date="2019" name="Int. J. Syst. Evol. Microbiol.">
        <title>The Global Catalogue of Microorganisms (GCM) 10K type strain sequencing project: providing services to taxonomists for standard genome sequencing and annotation.</title>
        <authorList>
            <consortium name="The Broad Institute Genomics Platform"/>
            <consortium name="The Broad Institute Genome Sequencing Center for Infectious Disease"/>
            <person name="Wu L."/>
            <person name="Ma J."/>
        </authorList>
    </citation>
    <scope>NUCLEOTIDE SEQUENCE [LARGE SCALE GENOMIC DNA]</scope>
    <source>
        <strain evidence="6">KCTC 52640</strain>
    </source>
</reference>